<dbReference type="Proteomes" id="UP001597108">
    <property type="component" value="Unassembled WGS sequence"/>
</dbReference>
<reference evidence="3" key="1">
    <citation type="journal article" date="2019" name="Int. J. Syst. Evol. Microbiol.">
        <title>The Global Catalogue of Microorganisms (GCM) 10K type strain sequencing project: providing services to taxonomists for standard genome sequencing and annotation.</title>
        <authorList>
            <consortium name="The Broad Institute Genomics Platform"/>
            <consortium name="The Broad Institute Genome Sequencing Center for Infectious Disease"/>
            <person name="Wu L."/>
            <person name="Ma J."/>
        </authorList>
    </citation>
    <scope>NUCLEOTIDE SEQUENCE [LARGE SCALE GENOMIC DNA]</scope>
    <source>
        <strain evidence="3">CCUG 60524</strain>
    </source>
</reference>
<evidence type="ECO:0000313" key="3">
    <source>
        <dbReference type="Proteomes" id="UP001597108"/>
    </source>
</evidence>
<feature type="non-terminal residue" evidence="2">
    <location>
        <position position="211"/>
    </location>
</feature>
<protein>
    <submittedName>
        <fullName evidence="2">FG-GAP repeat domain-containing protein</fullName>
    </submittedName>
</protein>
<keyword evidence="1" id="KW-0732">Signal</keyword>
<proteinExistence type="predicted"/>
<organism evidence="2 3">
    <name type="scientific">Tropicimonas aquimaris</name>
    <dbReference type="NCBI Taxonomy" id="914152"/>
    <lineage>
        <taxon>Bacteria</taxon>
        <taxon>Pseudomonadati</taxon>
        <taxon>Pseudomonadota</taxon>
        <taxon>Alphaproteobacteria</taxon>
        <taxon>Rhodobacterales</taxon>
        <taxon>Roseobacteraceae</taxon>
        <taxon>Tropicimonas</taxon>
    </lineage>
</organism>
<sequence length="211" mass="22299">MSYPYIYQTDFYNTSVREIGVSTGDYDNDGLSDVVVGNYSQNSVTVWEYDPSVGGLVAQTTYSGFVNNIHDATLADIDEDGIADIIASTRFYSLHAQLSSTGTKPVLDGAYSWQVIAEDFDGDGHIDLFSGIDGGFSNMLYGNGDGTFTFGPEPAQVVPGSRGVGYNAVDLNADGLLDLIGFQTAGGVTRLAAYLNQSVPGTPAWSGNIAA</sequence>
<gene>
    <name evidence="2" type="ORF">ACFQ2S_03660</name>
</gene>
<name>A0ABW3IN37_9RHOB</name>
<dbReference type="Gene3D" id="2.130.10.130">
    <property type="entry name" value="Integrin alpha, N-terminal"/>
    <property type="match status" value="1"/>
</dbReference>
<evidence type="ECO:0000256" key="1">
    <source>
        <dbReference type="ARBA" id="ARBA00022729"/>
    </source>
</evidence>
<dbReference type="PANTHER" id="PTHR46580:SF4">
    <property type="entry name" value="ATP_GTP-BINDING PROTEIN"/>
    <property type="match status" value="1"/>
</dbReference>
<keyword evidence="3" id="KW-1185">Reference proteome</keyword>
<evidence type="ECO:0000313" key="2">
    <source>
        <dbReference type="EMBL" id="MFD0978738.1"/>
    </source>
</evidence>
<dbReference type="RefSeq" id="WP_386072790.1">
    <property type="nucleotide sequence ID" value="NZ_JBHTJT010000006.1"/>
</dbReference>
<dbReference type="InterPro" id="IPR013517">
    <property type="entry name" value="FG-GAP"/>
</dbReference>
<dbReference type="EMBL" id="JBHTJT010000006">
    <property type="protein sequence ID" value="MFD0978738.1"/>
    <property type="molecule type" value="Genomic_DNA"/>
</dbReference>
<dbReference type="InterPro" id="IPR028994">
    <property type="entry name" value="Integrin_alpha_N"/>
</dbReference>
<dbReference type="SUPFAM" id="SSF69318">
    <property type="entry name" value="Integrin alpha N-terminal domain"/>
    <property type="match status" value="1"/>
</dbReference>
<comment type="caution">
    <text evidence="2">The sequence shown here is derived from an EMBL/GenBank/DDBJ whole genome shotgun (WGS) entry which is preliminary data.</text>
</comment>
<dbReference type="Pfam" id="PF13517">
    <property type="entry name" value="FG-GAP_3"/>
    <property type="match status" value="2"/>
</dbReference>
<accession>A0ABW3IN37</accession>
<dbReference type="PANTHER" id="PTHR46580">
    <property type="entry name" value="SENSOR KINASE-RELATED"/>
    <property type="match status" value="1"/>
</dbReference>